<dbReference type="PANTHER" id="PTHR10491">
    <property type="entry name" value="DTDP-4-DEHYDRORHAMNOSE REDUCTASE"/>
    <property type="match status" value="1"/>
</dbReference>
<dbReference type="Pfam" id="PF04321">
    <property type="entry name" value="RmlD_sub_bind"/>
    <property type="match status" value="1"/>
</dbReference>
<dbReference type="SUPFAM" id="SSF51735">
    <property type="entry name" value="NAD(P)-binding Rossmann-fold domains"/>
    <property type="match status" value="1"/>
</dbReference>
<evidence type="ECO:0000256" key="6">
    <source>
        <dbReference type="RuleBase" id="RU364082"/>
    </source>
</evidence>
<dbReference type="EMBL" id="VCBC01000009">
    <property type="protein sequence ID" value="TLU64884.1"/>
    <property type="molecule type" value="Genomic_DNA"/>
</dbReference>
<dbReference type="RefSeq" id="WP_138320020.1">
    <property type="nucleotide sequence ID" value="NZ_VCBC01000009.1"/>
</dbReference>
<accession>A0A5R9IH72</accession>
<sequence>MNILVVGKYGQLASCLRDVVKQEKNTDTGINWHFLPSMQLNIAERKSVQQTFARINPQLVINTAAYTQVDKAEEEQDKAIAVNQLGCKYLAIACANLNIPMIHISTDYVFSGDAQTPYTPGEKTAPGCTYGLSKFLGEQEVMTYLNKFVIIRTAWVFSEYGKNFVRTMLKLAREKQQFGVVNDQVGNPTYAGDLARGIYQIAVAIKGGEKQWGIYHYNGASSVSWYQFAREIVDMAKDKAVIPLLPKIAPLTTLQYPTPAKRPAYSSMCNEKIMRKWRVVPSDWKKGLAKVIENEQQQF</sequence>
<evidence type="ECO:0000256" key="4">
    <source>
        <dbReference type="ARBA" id="ARBA00017099"/>
    </source>
</evidence>
<dbReference type="Gene3D" id="3.90.25.10">
    <property type="entry name" value="UDP-galactose 4-epimerase, domain 1"/>
    <property type="match status" value="1"/>
</dbReference>
<dbReference type="PANTHER" id="PTHR10491:SF4">
    <property type="entry name" value="METHIONINE ADENOSYLTRANSFERASE 2 SUBUNIT BETA"/>
    <property type="match status" value="1"/>
</dbReference>
<feature type="domain" description="RmlD-like substrate binding" evidence="7">
    <location>
        <begin position="1"/>
        <end position="295"/>
    </location>
</feature>
<evidence type="ECO:0000313" key="8">
    <source>
        <dbReference type="EMBL" id="TLU64884.1"/>
    </source>
</evidence>
<comment type="pathway">
    <text evidence="1 6">Carbohydrate biosynthesis; dTDP-L-rhamnose biosynthesis.</text>
</comment>
<organism evidence="8 9">
    <name type="scientific">Thalassotalea litorea</name>
    <dbReference type="NCBI Taxonomy" id="2020715"/>
    <lineage>
        <taxon>Bacteria</taxon>
        <taxon>Pseudomonadati</taxon>
        <taxon>Pseudomonadota</taxon>
        <taxon>Gammaproteobacteria</taxon>
        <taxon>Alteromonadales</taxon>
        <taxon>Colwelliaceae</taxon>
        <taxon>Thalassotalea</taxon>
    </lineage>
</organism>
<evidence type="ECO:0000256" key="5">
    <source>
        <dbReference type="ARBA" id="ARBA00048200"/>
    </source>
</evidence>
<dbReference type="InterPro" id="IPR029903">
    <property type="entry name" value="RmlD-like-bd"/>
</dbReference>
<evidence type="ECO:0000256" key="1">
    <source>
        <dbReference type="ARBA" id="ARBA00004781"/>
    </source>
</evidence>
<keyword evidence="9" id="KW-1185">Reference proteome</keyword>
<evidence type="ECO:0000313" key="9">
    <source>
        <dbReference type="Proteomes" id="UP000307790"/>
    </source>
</evidence>
<evidence type="ECO:0000256" key="3">
    <source>
        <dbReference type="ARBA" id="ARBA00012929"/>
    </source>
</evidence>
<dbReference type="GO" id="GO:0008831">
    <property type="term" value="F:dTDP-4-dehydrorhamnose reductase activity"/>
    <property type="evidence" value="ECO:0007669"/>
    <property type="project" value="UniProtKB-EC"/>
</dbReference>
<dbReference type="Proteomes" id="UP000307790">
    <property type="component" value="Unassembled WGS sequence"/>
</dbReference>
<gene>
    <name evidence="8" type="primary">rfbD</name>
    <name evidence="8" type="ORF">FE810_10535</name>
</gene>
<comment type="similarity">
    <text evidence="2 6">Belongs to the dTDP-4-dehydrorhamnose reductase family.</text>
</comment>
<proteinExistence type="inferred from homology"/>
<dbReference type="OrthoDB" id="9803892at2"/>
<dbReference type="AlphaFoldDB" id="A0A5R9IH72"/>
<name>A0A5R9IH72_9GAMM</name>
<dbReference type="GO" id="GO:0019305">
    <property type="term" value="P:dTDP-rhamnose biosynthetic process"/>
    <property type="evidence" value="ECO:0007669"/>
    <property type="project" value="UniProtKB-UniPathway"/>
</dbReference>
<evidence type="ECO:0000256" key="2">
    <source>
        <dbReference type="ARBA" id="ARBA00010944"/>
    </source>
</evidence>
<dbReference type="GO" id="GO:0009243">
    <property type="term" value="P:O antigen biosynthetic process"/>
    <property type="evidence" value="ECO:0007669"/>
    <property type="project" value="UniProtKB-UniPathway"/>
</dbReference>
<keyword evidence="6 8" id="KW-0560">Oxidoreductase</keyword>
<dbReference type="Gene3D" id="3.40.50.720">
    <property type="entry name" value="NAD(P)-binding Rossmann-like Domain"/>
    <property type="match status" value="1"/>
</dbReference>
<comment type="function">
    <text evidence="6">Catalyzes the reduction of dTDP-6-deoxy-L-lyxo-4-hexulose to yield dTDP-L-rhamnose.</text>
</comment>
<evidence type="ECO:0000259" key="7">
    <source>
        <dbReference type="Pfam" id="PF04321"/>
    </source>
</evidence>
<dbReference type="InterPro" id="IPR036291">
    <property type="entry name" value="NAD(P)-bd_dom_sf"/>
</dbReference>
<dbReference type="UniPathway" id="UPA00124"/>
<comment type="caution">
    <text evidence="8">The sequence shown here is derived from an EMBL/GenBank/DDBJ whole genome shotgun (WGS) entry which is preliminary data.</text>
</comment>
<dbReference type="EC" id="1.1.1.133" evidence="3 6"/>
<reference evidence="8 9" key="1">
    <citation type="submission" date="2019-05" db="EMBL/GenBank/DDBJ databases">
        <title>Genome sequences of Thalassotalea litorea 1K03283.</title>
        <authorList>
            <person name="Zhang D."/>
        </authorList>
    </citation>
    <scope>NUCLEOTIDE SEQUENCE [LARGE SCALE GENOMIC DNA]</scope>
    <source>
        <strain evidence="8 9">MCCC 1K03283</strain>
    </source>
</reference>
<keyword evidence="6" id="KW-0521">NADP</keyword>
<comment type="cofactor">
    <cofactor evidence="6">
        <name>Mg(2+)</name>
        <dbReference type="ChEBI" id="CHEBI:18420"/>
    </cofactor>
    <text evidence="6">Binds 1 Mg(2+) ion per monomer.</text>
</comment>
<comment type="catalytic activity">
    <reaction evidence="5 6">
        <text>dTDP-beta-L-rhamnose + NADP(+) = dTDP-4-dehydro-beta-L-rhamnose + NADPH + H(+)</text>
        <dbReference type="Rhea" id="RHEA:21796"/>
        <dbReference type="ChEBI" id="CHEBI:15378"/>
        <dbReference type="ChEBI" id="CHEBI:57510"/>
        <dbReference type="ChEBI" id="CHEBI:57783"/>
        <dbReference type="ChEBI" id="CHEBI:58349"/>
        <dbReference type="ChEBI" id="CHEBI:62830"/>
        <dbReference type="EC" id="1.1.1.133"/>
    </reaction>
</comment>
<dbReference type="NCBIfam" id="TIGR01214">
    <property type="entry name" value="rmlD"/>
    <property type="match status" value="1"/>
</dbReference>
<protein>
    <recommendedName>
        <fullName evidence="4 6">dTDP-4-dehydrorhamnose reductase</fullName>
        <ecNumber evidence="3 6">1.1.1.133</ecNumber>
    </recommendedName>
</protein>
<dbReference type="GO" id="GO:0005829">
    <property type="term" value="C:cytosol"/>
    <property type="evidence" value="ECO:0007669"/>
    <property type="project" value="TreeGrafter"/>
</dbReference>
<dbReference type="CDD" id="cd05254">
    <property type="entry name" value="dTDP_HR_like_SDR_e"/>
    <property type="match status" value="1"/>
</dbReference>
<dbReference type="InterPro" id="IPR005913">
    <property type="entry name" value="dTDP_dehydrorham_reduct"/>
</dbReference>
<dbReference type="UniPathway" id="UPA00281"/>